<feature type="region of interest" description="Disordered" evidence="1">
    <location>
        <begin position="1"/>
        <end position="20"/>
    </location>
</feature>
<evidence type="ECO:0000313" key="3">
    <source>
        <dbReference type="EMBL" id="CAA7035973.1"/>
    </source>
</evidence>
<dbReference type="InterPro" id="IPR050354">
    <property type="entry name" value="F-box/kelch-repeat_ARATH"/>
</dbReference>
<dbReference type="PANTHER" id="PTHR24414:SF178">
    <property type="entry name" value="F-BOX DOMAIN-CONTAINING PROTEIN"/>
    <property type="match status" value="1"/>
</dbReference>
<dbReference type="SUPFAM" id="SSF117281">
    <property type="entry name" value="Kelch motif"/>
    <property type="match status" value="1"/>
</dbReference>
<feature type="domain" description="FKB95-like N-terminal Kelch" evidence="2">
    <location>
        <begin position="91"/>
        <end position="326"/>
    </location>
</feature>
<proteinExistence type="predicted"/>
<evidence type="ECO:0000259" key="2">
    <source>
        <dbReference type="Pfam" id="PF25210"/>
    </source>
</evidence>
<organism evidence="3 4">
    <name type="scientific">Microthlaspi erraticum</name>
    <dbReference type="NCBI Taxonomy" id="1685480"/>
    <lineage>
        <taxon>Eukaryota</taxon>
        <taxon>Viridiplantae</taxon>
        <taxon>Streptophyta</taxon>
        <taxon>Embryophyta</taxon>
        <taxon>Tracheophyta</taxon>
        <taxon>Spermatophyta</taxon>
        <taxon>Magnoliopsida</taxon>
        <taxon>eudicotyledons</taxon>
        <taxon>Gunneridae</taxon>
        <taxon>Pentapetalae</taxon>
        <taxon>rosids</taxon>
        <taxon>malvids</taxon>
        <taxon>Brassicales</taxon>
        <taxon>Brassicaceae</taxon>
        <taxon>Coluteocarpeae</taxon>
        <taxon>Microthlaspi</taxon>
    </lineage>
</organism>
<dbReference type="EMBL" id="CACVBM020001162">
    <property type="protein sequence ID" value="CAA7035973.1"/>
    <property type="molecule type" value="Genomic_DNA"/>
</dbReference>
<dbReference type="InterPro" id="IPR057499">
    <property type="entry name" value="Kelch_FKB95"/>
</dbReference>
<evidence type="ECO:0000256" key="1">
    <source>
        <dbReference type="SAM" id="MobiDB-lite"/>
    </source>
</evidence>
<accession>A0A6D2JGD2</accession>
<dbReference type="InterPro" id="IPR006652">
    <property type="entry name" value="Kelch_1"/>
</dbReference>
<evidence type="ECO:0000313" key="4">
    <source>
        <dbReference type="Proteomes" id="UP000467841"/>
    </source>
</evidence>
<reference evidence="3" key="1">
    <citation type="submission" date="2020-01" db="EMBL/GenBank/DDBJ databases">
        <authorList>
            <person name="Mishra B."/>
        </authorList>
    </citation>
    <scope>NUCLEOTIDE SEQUENCE [LARGE SCALE GENOMIC DNA]</scope>
</reference>
<keyword evidence="4" id="KW-1185">Reference proteome</keyword>
<dbReference type="OrthoDB" id="1068211at2759"/>
<dbReference type="Proteomes" id="UP000467841">
    <property type="component" value="Unassembled WGS sequence"/>
</dbReference>
<sequence length="425" mass="47566">MSNSEEPPQKKRKMEASPASSLLTSLPDDVALNCLARVSRLDRAALSVAGKSYRSLVASPDLDKIRSQMGRTETCVYVCLRTPPPDPNLGWYILRRRETLDGSSPDLIPISSLPSQAPEAFSVVAVDWGIYVMGGMIKGKATSDVWLLDCRSHTWRSVPSMGVARAYAAAGVVDGKIYVLGGCDVVGKLGEVFDPKTQTWKTLRRAQKKGNNMIHDSVVRDQKVYAVDGNDRTFYYSPREGKWGNGNRGQASGNRRDWCMVDNLIFCLSRKGTIFWCEPDELELREPEGMMDTKEVKGLGSLTLSLLHSRVVHFGEKLLHRWDQYKIKYGIRQELEDLNPRPVCESQELEDLLPGARLSNSGGNILLFWDVINGDRLEIWCAEISVERRAQGGEIWGNIEWSSAVMTLDPFIDHHKILHSVSVTL</sequence>
<protein>
    <recommendedName>
        <fullName evidence="2">FKB95-like N-terminal Kelch domain-containing protein</fullName>
    </recommendedName>
</protein>
<dbReference type="PANTHER" id="PTHR24414">
    <property type="entry name" value="F-BOX/KELCH-REPEAT PROTEIN SKIP4"/>
    <property type="match status" value="1"/>
</dbReference>
<dbReference type="Pfam" id="PF25210">
    <property type="entry name" value="Kelch_FKB95"/>
    <property type="match status" value="1"/>
</dbReference>
<dbReference type="Gene3D" id="2.120.10.80">
    <property type="entry name" value="Kelch-type beta propeller"/>
    <property type="match status" value="1"/>
</dbReference>
<comment type="caution">
    <text evidence="3">The sequence shown here is derived from an EMBL/GenBank/DDBJ whole genome shotgun (WGS) entry which is preliminary data.</text>
</comment>
<dbReference type="SMART" id="SM00612">
    <property type="entry name" value="Kelch"/>
    <property type="match status" value="2"/>
</dbReference>
<dbReference type="CDD" id="cd22152">
    <property type="entry name" value="F-box_AtAFR-like"/>
    <property type="match status" value="1"/>
</dbReference>
<dbReference type="InterPro" id="IPR015915">
    <property type="entry name" value="Kelch-typ_b-propeller"/>
</dbReference>
<gene>
    <name evidence="3" type="ORF">MERR_LOCUS23208</name>
</gene>
<name>A0A6D2JGD2_9BRAS</name>
<dbReference type="AlphaFoldDB" id="A0A6D2JGD2"/>